<dbReference type="InParanoid" id="A0A7J8D019"/>
<keyword evidence="3" id="KW-1185">Reference proteome</keyword>
<evidence type="ECO:0000313" key="2">
    <source>
        <dbReference type="EMBL" id="KAF6416299.1"/>
    </source>
</evidence>
<protein>
    <submittedName>
        <fullName evidence="2">Uncharacterized protein</fullName>
    </submittedName>
</protein>
<dbReference type="Proteomes" id="UP000550707">
    <property type="component" value="Unassembled WGS sequence"/>
</dbReference>
<accession>A0A7J8D019</accession>
<comment type="caution">
    <text evidence="2">The sequence shown here is derived from an EMBL/GenBank/DDBJ whole genome shotgun (WGS) entry which is preliminary data.</text>
</comment>
<keyword evidence="1" id="KW-0472">Membrane</keyword>
<keyword evidence="1" id="KW-1133">Transmembrane helix</keyword>
<reference evidence="2 3" key="1">
    <citation type="journal article" date="2020" name="Nature">
        <title>Six reference-quality genomes reveal evolution of bat adaptations.</title>
        <authorList>
            <person name="Jebb D."/>
            <person name="Huang Z."/>
            <person name="Pippel M."/>
            <person name="Hughes G.M."/>
            <person name="Lavrichenko K."/>
            <person name="Devanna P."/>
            <person name="Winkler S."/>
            <person name="Jermiin L.S."/>
            <person name="Skirmuntt E.C."/>
            <person name="Katzourakis A."/>
            <person name="Burkitt-Gray L."/>
            <person name="Ray D.A."/>
            <person name="Sullivan K.A.M."/>
            <person name="Roscito J.G."/>
            <person name="Kirilenko B.M."/>
            <person name="Davalos L.M."/>
            <person name="Corthals A.P."/>
            <person name="Power M.L."/>
            <person name="Jones G."/>
            <person name="Ransome R.D."/>
            <person name="Dechmann D.K.N."/>
            <person name="Locatelli A.G."/>
            <person name="Puechmaille S.J."/>
            <person name="Fedrigo O."/>
            <person name="Jarvis E.D."/>
            <person name="Hiller M."/>
            <person name="Vernes S.C."/>
            <person name="Myers E.W."/>
            <person name="Teeling E.C."/>
        </authorList>
    </citation>
    <scope>NUCLEOTIDE SEQUENCE [LARGE SCALE GENOMIC DNA]</scope>
    <source>
        <strain evidence="2">MMolMol1</strain>
        <tissue evidence="2">Muscle</tissue>
    </source>
</reference>
<proteinExistence type="predicted"/>
<feature type="transmembrane region" description="Helical" evidence="1">
    <location>
        <begin position="12"/>
        <end position="32"/>
    </location>
</feature>
<evidence type="ECO:0000256" key="1">
    <source>
        <dbReference type="SAM" id="Phobius"/>
    </source>
</evidence>
<evidence type="ECO:0000313" key="3">
    <source>
        <dbReference type="Proteomes" id="UP000550707"/>
    </source>
</evidence>
<dbReference type="AlphaFoldDB" id="A0A7J8D019"/>
<keyword evidence="1" id="KW-0812">Transmembrane</keyword>
<dbReference type="EMBL" id="JACASF010000019">
    <property type="protein sequence ID" value="KAF6416299.1"/>
    <property type="molecule type" value="Genomic_DNA"/>
</dbReference>
<name>A0A7J8D019_MOLMO</name>
<sequence length="136" mass="14951">MLISIHVHTDNPFGFLLFVPSLFCSFFQPVFFPLRSWSPLVLVPHFHLHDITCRWWGAWAFGEPGCSGPQNHPLLAPLVQFASATPVFQTSCPLLSLPQAGVQVSWSSVCYDGPIILPLGVSPHIPNPQFSCGALN</sequence>
<organism evidence="2 3">
    <name type="scientific">Molossus molossus</name>
    <name type="common">Pallas' mastiff bat</name>
    <name type="synonym">Vespertilio molossus</name>
    <dbReference type="NCBI Taxonomy" id="27622"/>
    <lineage>
        <taxon>Eukaryota</taxon>
        <taxon>Metazoa</taxon>
        <taxon>Chordata</taxon>
        <taxon>Craniata</taxon>
        <taxon>Vertebrata</taxon>
        <taxon>Euteleostomi</taxon>
        <taxon>Mammalia</taxon>
        <taxon>Eutheria</taxon>
        <taxon>Laurasiatheria</taxon>
        <taxon>Chiroptera</taxon>
        <taxon>Yangochiroptera</taxon>
        <taxon>Molossidae</taxon>
        <taxon>Molossus</taxon>
    </lineage>
</organism>
<gene>
    <name evidence="2" type="ORF">HJG59_009542</name>
</gene>